<dbReference type="SMART" id="SM00731">
    <property type="entry name" value="SprT"/>
    <property type="match status" value="1"/>
</dbReference>
<keyword evidence="3" id="KW-1185">Reference proteome</keyword>
<sequence length="223" mass="24989">MDVEAARRLAEELVARHGLRGWRVTFDHAKRRAGVCRYESRTISLSAPLTRLHSEAEVRDTILHEIAHALLPPREGHSERWRATALRIGSSGRRCVDPEAPRVPGDWVGVCSAGHVVERHRRPHRVASCRECARGFHRDHVFVWTYRGRTVPMSPSYVQELAALRGAAPASGRLVVGEQARIVVPGRFDGVVGTVEKVGRTRYHLRTRRGIVTVHFGGVERAD</sequence>
<gene>
    <name evidence="2" type="ORF">FC770_05710</name>
</gene>
<comment type="caution">
    <text evidence="2">The sequence shown here is derived from an EMBL/GenBank/DDBJ whole genome shotgun (WGS) entry which is preliminary data.</text>
</comment>
<dbReference type="InterPro" id="IPR006640">
    <property type="entry name" value="SprT-like_domain"/>
</dbReference>
<dbReference type="RefSeq" id="WP_137065074.1">
    <property type="nucleotide sequence ID" value="NZ_CP040748.1"/>
</dbReference>
<dbReference type="OrthoDB" id="9793623at2"/>
<evidence type="ECO:0000259" key="1">
    <source>
        <dbReference type="SMART" id="SM00731"/>
    </source>
</evidence>
<dbReference type="EMBL" id="SZPY01000001">
    <property type="protein sequence ID" value="TKI64616.1"/>
    <property type="molecule type" value="Genomic_DNA"/>
</dbReference>
<dbReference type="Proteomes" id="UP000307808">
    <property type="component" value="Unassembled WGS sequence"/>
</dbReference>
<name>A0A4U2YSV7_9ACTN</name>
<dbReference type="AlphaFoldDB" id="A0A4U2YSV7"/>
<proteinExistence type="predicted"/>
<accession>A0A4U2YSV7</accession>
<dbReference type="Gene3D" id="3.30.2010.10">
    <property type="entry name" value="Metalloproteases ('zincins'), catalytic domain"/>
    <property type="match status" value="1"/>
</dbReference>
<feature type="domain" description="SprT-like" evidence="1">
    <location>
        <begin position="1"/>
        <end position="139"/>
    </location>
</feature>
<evidence type="ECO:0000313" key="3">
    <source>
        <dbReference type="Proteomes" id="UP000307808"/>
    </source>
</evidence>
<reference evidence="2 3" key="1">
    <citation type="submission" date="2019-04" db="EMBL/GenBank/DDBJ databases">
        <authorList>
            <person name="Dong K."/>
        </authorList>
    </citation>
    <scope>NUCLEOTIDE SEQUENCE [LARGE SCALE GENOMIC DNA]</scope>
    <source>
        <strain evidence="3">dk3543</strain>
    </source>
</reference>
<organism evidence="2 3">
    <name type="scientific">Nocardioides jishulii</name>
    <dbReference type="NCBI Taxonomy" id="2575440"/>
    <lineage>
        <taxon>Bacteria</taxon>
        <taxon>Bacillati</taxon>
        <taxon>Actinomycetota</taxon>
        <taxon>Actinomycetes</taxon>
        <taxon>Propionibacteriales</taxon>
        <taxon>Nocardioidaceae</taxon>
        <taxon>Nocardioides</taxon>
    </lineage>
</organism>
<dbReference type="GO" id="GO:0006950">
    <property type="term" value="P:response to stress"/>
    <property type="evidence" value="ECO:0007669"/>
    <property type="project" value="UniProtKB-ARBA"/>
</dbReference>
<dbReference type="Pfam" id="PF10263">
    <property type="entry name" value="SprT-like"/>
    <property type="match status" value="1"/>
</dbReference>
<evidence type="ECO:0000313" key="2">
    <source>
        <dbReference type="EMBL" id="TKI64616.1"/>
    </source>
</evidence>
<protein>
    <submittedName>
        <fullName evidence="2">M48 family peptidase</fullName>
    </submittedName>
</protein>